<protein>
    <submittedName>
        <fullName evidence="1">Uncharacterized protein</fullName>
    </submittedName>
</protein>
<proteinExistence type="predicted"/>
<dbReference type="AlphaFoldDB" id="A0A9D3N9J9"/>
<evidence type="ECO:0000313" key="2">
    <source>
        <dbReference type="Proteomes" id="UP000824219"/>
    </source>
</evidence>
<accession>A0A9D3N9J9</accession>
<evidence type="ECO:0000313" key="1">
    <source>
        <dbReference type="EMBL" id="KAG7317293.1"/>
    </source>
</evidence>
<sequence length="102" mass="11262">MSEIMTEDTLTCLPHPLIPALDSHAEAASLLGNFQIGTPGRFRNPCGSCVQGARSGKAETDEFSWRPWEINRCERMHNCICISDSKHHGPFDDVWTEGAGMS</sequence>
<name>A0A9D3N9J9_9TELE</name>
<gene>
    <name evidence="1" type="ORF">KOW79_019591</name>
</gene>
<reference evidence="1 2" key="1">
    <citation type="submission" date="2021-06" db="EMBL/GenBank/DDBJ databases">
        <title>Chromosome-level genome assembly of the red-tail catfish (Hemibagrus wyckioides).</title>
        <authorList>
            <person name="Shao F."/>
        </authorList>
    </citation>
    <scope>NUCLEOTIDE SEQUENCE [LARGE SCALE GENOMIC DNA]</scope>
    <source>
        <strain evidence="1">EC202008001</strain>
        <tissue evidence="1">Blood</tissue>
    </source>
</reference>
<comment type="caution">
    <text evidence="1">The sequence shown here is derived from an EMBL/GenBank/DDBJ whole genome shotgun (WGS) entry which is preliminary data.</text>
</comment>
<dbReference type="Proteomes" id="UP000824219">
    <property type="component" value="Linkage Group LG24"/>
</dbReference>
<keyword evidence="2" id="KW-1185">Reference proteome</keyword>
<dbReference type="EMBL" id="JAHKSW010000024">
    <property type="protein sequence ID" value="KAG7317293.1"/>
    <property type="molecule type" value="Genomic_DNA"/>
</dbReference>
<organism evidence="1 2">
    <name type="scientific">Hemibagrus wyckioides</name>
    <dbReference type="NCBI Taxonomy" id="337641"/>
    <lineage>
        <taxon>Eukaryota</taxon>
        <taxon>Metazoa</taxon>
        <taxon>Chordata</taxon>
        <taxon>Craniata</taxon>
        <taxon>Vertebrata</taxon>
        <taxon>Euteleostomi</taxon>
        <taxon>Actinopterygii</taxon>
        <taxon>Neopterygii</taxon>
        <taxon>Teleostei</taxon>
        <taxon>Ostariophysi</taxon>
        <taxon>Siluriformes</taxon>
        <taxon>Bagridae</taxon>
        <taxon>Hemibagrus</taxon>
    </lineage>
</organism>